<keyword evidence="3" id="KW-1185">Reference proteome</keyword>
<sequence length="198" mass="22886">MNLEQEWQNLSTEFNSKAEKIDITKISIDEKSHTLLQDLLFKLKWKLRWIRIIDIPILVMAFIAKGDLRFLLLFVFITYETFRALGVIKFKKIKTAVDYNSNTKQVLIDNYNAIKEILKGESIYGYIFLPLAGPTGLLAYKLYVHQSFEKIIGLPGFLPQILILTLVGIPFIFIAKKMNDSIFVKPLNDLKNKITELS</sequence>
<evidence type="ECO:0008006" key="4">
    <source>
        <dbReference type="Google" id="ProtNLM"/>
    </source>
</evidence>
<dbReference type="RefSeq" id="WP_344766106.1">
    <property type="nucleotide sequence ID" value="NZ_BAABAK010000009.1"/>
</dbReference>
<evidence type="ECO:0000313" key="2">
    <source>
        <dbReference type="EMBL" id="GAA3963314.1"/>
    </source>
</evidence>
<keyword evidence="1" id="KW-0472">Membrane</keyword>
<comment type="caution">
    <text evidence="2">The sequence shown here is derived from an EMBL/GenBank/DDBJ whole genome shotgun (WGS) entry which is preliminary data.</text>
</comment>
<dbReference type="EMBL" id="BAABAK010000009">
    <property type="protein sequence ID" value="GAA3963314.1"/>
    <property type="molecule type" value="Genomic_DNA"/>
</dbReference>
<name>A0ABP7PCE2_9SPHI</name>
<protein>
    <recommendedName>
        <fullName evidence="4">RDD domain-containing protein</fullName>
    </recommendedName>
</protein>
<keyword evidence="1" id="KW-1133">Transmembrane helix</keyword>
<evidence type="ECO:0000256" key="1">
    <source>
        <dbReference type="SAM" id="Phobius"/>
    </source>
</evidence>
<evidence type="ECO:0000313" key="3">
    <source>
        <dbReference type="Proteomes" id="UP001501081"/>
    </source>
</evidence>
<keyword evidence="1" id="KW-0812">Transmembrane</keyword>
<feature type="transmembrane region" description="Helical" evidence="1">
    <location>
        <begin position="156"/>
        <end position="175"/>
    </location>
</feature>
<feature type="transmembrane region" description="Helical" evidence="1">
    <location>
        <begin position="123"/>
        <end position="144"/>
    </location>
</feature>
<reference evidence="3" key="1">
    <citation type="journal article" date="2019" name="Int. J. Syst. Evol. Microbiol.">
        <title>The Global Catalogue of Microorganisms (GCM) 10K type strain sequencing project: providing services to taxonomists for standard genome sequencing and annotation.</title>
        <authorList>
            <consortium name="The Broad Institute Genomics Platform"/>
            <consortium name="The Broad Institute Genome Sequencing Center for Infectious Disease"/>
            <person name="Wu L."/>
            <person name="Ma J."/>
        </authorList>
    </citation>
    <scope>NUCLEOTIDE SEQUENCE [LARGE SCALE GENOMIC DNA]</scope>
    <source>
        <strain evidence="3">JCM 17338</strain>
    </source>
</reference>
<accession>A0ABP7PCE2</accession>
<dbReference type="Proteomes" id="UP001501081">
    <property type="component" value="Unassembled WGS sequence"/>
</dbReference>
<proteinExistence type="predicted"/>
<organism evidence="2 3">
    <name type="scientific">Pedobacter ginsengiterrae</name>
    <dbReference type="NCBI Taxonomy" id="871696"/>
    <lineage>
        <taxon>Bacteria</taxon>
        <taxon>Pseudomonadati</taxon>
        <taxon>Bacteroidota</taxon>
        <taxon>Sphingobacteriia</taxon>
        <taxon>Sphingobacteriales</taxon>
        <taxon>Sphingobacteriaceae</taxon>
        <taxon>Pedobacter</taxon>
    </lineage>
</organism>
<gene>
    <name evidence="2" type="ORF">GCM10022246_15590</name>
</gene>